<gene>
    <name evidence="8" type="ORF">PLXY2_LOCUS4851</name>
</gene>
<dbReference type="Gene3D" id="1.10.10.2590">
    <property type="entry name" value="BEN domain"/>
    <property type="match status" value="1"/>
</dbReference>
<dbReference type="PANTHER" id="PTHR35346:SF1">
    <property type="entry name" value="BEN DOMAIN-CONTAINING PROTEIN 6"/>
    <property type="match status" value="1"/>
</dbReference>
<feature type="region of interest" description="Disordered" evidence="6">
    <location>
        <begin position="313"/>
        <end position="345"/>
    </location>
</feature>
<feature type="compositionally biased region" description="Polar residues" evidence="6">
    <location>
        <begin position="329"/>
        <end position="339"/>
    </location>
</feature>
<dbReference type="AlphaFoldDB" id="A0A8S4E8M4"/>
<dbReference type="Proteomes" id="UP000653454">
    <property type="component" value="Unassembled WGS sequence"/>
</dbReference>
<protein>
    <submittedName>
        <fullName evidence="8">(diamondback moth) hypothetical protein</fullName>
    </submittedName>
</protein>
<evidence type="ECO:0000256" key="4">
    <source>
        <dbReference type="ARBA" id="ARBA00023163"/>
    </source>
</evidence>
<accession>A0A8S4E8M4</accession>
<evidence type="ECO:0000313" key="8">
    <source>
        <dbReference type="EMBL" id="CAG9112115.1"/>
    </source>
</evidence>
<dbReference type="SMART" id="SM01025">
    <property type="entry name" value="BEN"/>
    <property type="match status" value="1"/>
</dbReference>
<keyword evidence="2" id="KW-0678">Repressor</keyword>
<feature type="region of interest" description="Disordered" evidence="6">
    <location>
        <begin position="73"/>
        <end position="204"/>
    </location>
</feature>
<organism evidence="8 9">
    <name type="scientific">Plutella xylostella</name>
    <name type="common">Diamondback moth</name>
    <name type="synonym">Plutella maculipennis</name>
    <dbReference type="NCBI Taxonomy" id="51655"/>
    <lineage>
        <taxon>Eukaryota</taxon>
        <taxon>Metazoa</taxon>
        <taxon>Ecdysozoa</taxon>
        <taxon>Arthropoda</taxon>
        <taxon>Hexapoda</taxon>
        <taxon>Insecta</taxon>
        <taxon>Pterygota</taxon>
        <taxon>Neoptera</taxon>
        <taxon>Endopterygota</taxon>
        <taxon>Lepidoptera</taxon>
        <taxon>Glossata</taxon>
        <taxon>Ditrysia</taxon>
        <taxon>Yponomeutoidea</taxon>
        <taxon>Plutellidae</taxon>
        <taxon>Plutella</taxon>
    </lineage>
</organism>
<dbReference type="InterPro" id="IPR037496">
    <property type="entry name" value="BEND6-like"/>
</dbReference>
<keyword evidence="4" id="KW-0804">Transcription</keyword>
<evidence type="ECO:0000259" key="7">
    <source>
        <dbReference type="PROSITE" id="PS51457"/>
    </source>
</evidence>
<evidence type="ECO:0000256" key="6">
    <source>
        <dbReference type="SAM" id="MobiDB-lite"/>
    </source>
</evidence>
<dbReference type="PROSITE" id="PS51457">
    <property type="entry name" value="BEN"/>
    <property type="match status" value="1"/>
</dbReference>
<dbReference type="GO" id="GO:0005634">
    <property type="term" value="C:nucleus"/>
    <property type="evidence" value="ECO:0007669"/>
    <property type="project" value="UniProtKB-SubCell"/>
</dbReference>
<dbReference type="GO" id="GO:0003677">
    <property type="term" value="F:DNA binding"/>
    <property type="evidence" value="ECO:0007669"/>
    <property type="project" value="InterPro"/>
</dbReference>
<dbReference type="GO" id="GO:0045746">
    <property type="term" value="P:negative regulation of Notch signaling pathway"/>
    <property type="evidence" value="ECO:0007669"/>
    <property type="project" value="InterPro"/>
</dbReference>
<name>A0A8S4E8M4_PLUXY</name>
<evidence type="ECO:0000256" key="5">
    <source>
        <dbReference type="ARBA" id="ARBA00023242"/>
    </source>
</evidence>
<comment type="caution">
    <text evidence="8">The sequence shown here is derived from an EMBL/GenBank/DDBJ whole genome shotgun (WGS) entry which is preliminary data.</text>
</comment>
<dbReference type="InterPro" id="IPR018379">
    <property type="entry name" value="BEN_domain"/>
</dbReference>
<keyword evidence="9" id="KW-1185">Reference proteome</keyword>
<reference evidence="8" key="1">
    <citation type="submission" date="2020-11" db="EMBL/GenBank/DDBJ databases">
        <authorList>
            <person name="Whiteford S."/>
        </authorList>
    </citation>
    <scope>NUCLEOTIDE SEQUENCE</scope>
</reference>
<feature type="domain" description="BEN" evidence="7">
    <location>
        <begin position="354"/>
        <end position="450"/>
    </location>
</feature>
<evidence type="ECO:0000256" key="2">
    <source>
        <dbReference type="ARBA" id="ARBA00022491"/>
    </source>
</evidence>
<dbReference type="PANTHER" id="PTHR35346">
    <property type="entry name" value="BEN DOMAIN-CONTAINING PROTEIN 6"/>
    <property type="match status" value="1"/>
</dbReference>
<feature type="compositionally biased region" description="Basic and acidic residues" evidence="6">
    <location>
        <begin position="107"/>
        <end position="123"/>
    </location>
</feature>
<dbReference type="GO" id="GO:0045666">
    <property type="term" value="P:positive regulation of neuron differentiation"/>
    <property type="evidence" value="ECO:0007669"/>
    <property type="project" value="InterPro"/>
</dbReference>
<evidence type="ECO:0000256" key="1">
    <source>
        <dbReference type="ARBA" id="ARBA00004123"/>
    </source>
</evidence>
<proteinExistence type="predicted"/>
<comment type="subcellular location">
    <subcellularLocation>
        <location evidence="1">Nucleus</location>
    </subcellularLocation>
</comment>
<sequence length="483" mass="53896">MSKLSGRWLLVEWGDGNSSVVNVRALVDGDRELKVDDEVVIGRRGGRTRRGKLVNVSDDRAWLQQQVITITAEPEPAPRLYDEPDPGAGDFSASDSEWGPDSPDSSDSEKETQSKRIKIEAIKKQYSNRSIKKSRTPTLRAEAVIPASMHTNNANQSLGQAKVKKRKLQEARRSLPVEQAIPDSTRSQSKPRKRPQGAIPNGNITVSAEEFAKVKRDLSEFRNMLKLIKDTVASLRTTINPDHLYETVYASVTPSKEIPRPPEVNDDELVEVIVPEPEEIVEPVKVLREAMKLAKIVKPVKYGLIKHNSSKAEAVVEKTNTHTGKKRPASNQTTNSSDSPAHASIINDEMVPIGSGKTMVPKYVYSKIKWDSYTAATRKLLMTVFPRRILATHSLTGKQSPAFADRPAKLCLDQKKVTDIIMTVTRNCNVKERLVRAAITTKCADENKMLRMRSKIQKTKEAGSTPFRILNNQENLPPENAKR</sequence>
<dbReference type="GO" id="GO:0003714">
    <property type="term" value="F:transcription corepressor activity"/>
    <property type="evidence" value="ECO:0007669"/>
    <property type="project" value="InterPro"/>
</dbReference>
<dbReference type="EMBL" id="CAJHNJ030000013">
    <property type="protein sequence ID" value="CAG9112115.1"/>
    <property type="molecule type" value="Genomic_DNA"/>
</dbReference>
<evidence type="ECO:0000256" key="3">
    <source>
        <dbReference type="ARBA" id="ARBA00023015"/>
    </source>
</evidence>
<dbReference type="Pfam" id="PF10523">
    <property type="entry name" value="BEN"/>
    <property type="match status" value="1"/>
</dbReference>
<feature type="region of interest" description="Disordered" evidence="6">
    <location>
        <begin position="457"/>
        <end position="483"/>
    </location>
</feature>
<evidence type="ECO:0000313" key="9">
    <source>
        <dbReference type="Proteomes" id="UP000653454"/>
    </source>
</evidence>
<feature type="compositionally biased region" description="Polar residues" evidence="6">
    <location>
        <begin position="149"/>
        <end position="159"/>
    </location>
</feature>
<feature type="compositionally biased region" description="Low complexity" evidence="6">
    <location>
        <begin position="94"/>
        <end position="105"/>
    </location>
</feature>
<keyword evidence="5" id="KW-0539">Nucleus</keyword>
<keyword evidence="3" id="KW-0805">Transcription regulation</keyword>